<dbReference type="EnsemblFungi" id="PTTG_10519-t43_1">
    <property type="protein sequence ID" value="PTTG_10519-t43_1-p1"/>
    <property type="gene ID" value="PTTG_10519"/>
</dbReference>
<proteinExistence type="predicted"/>
<evidence type="ECO:0000256" key="1">
    <source>
        <dbReference type="SAM" id="MobiDB-lite"/>
    </source>
</evidence>
<keyword evidence="4" id="KW-1185">Reference proteome</keyword>
<feature type="compositionally biased region" description="Polar residues" evidence="1">
    <location>
        <begin position="109"/>
        <end position="119"/>
    </location>
</feature>
<dbReference type="AlphaFoldDB" id="A0A180GTG0"/>
<reference evidence="2" key="1">
    <citation type="submission" date="2009-11" db="EMBL/GenBank/DDBJ databases">
        <authorList>
            <consortium name="The Broad Institute Genome Sequencing Platform"/>
            <person name="Ward D."/>
            <person name="Feldgarden M."/>
            <person name="Earl A."/>
            <person name="Young S.K."/>
            <person name="Zeng Q."/>
            <person name="Koehrsen M."/>
            <person name="Alvarado L."/>
            <person name="Berlin A."/>
            <person name="Bochicchio J."/>
            <person name="Borenstein D."/>
            <person name="Chapman S.B."/>
            <person name="Chen Z."/>
            <person name="Engels R."/>
            <person name="Freedman E."/>
            <person name="Gellesch M."/>
            <person name="Goldberg J."/>
            <person name="Griggs A."/>
            <person name="Gujja S."/>
            <person name="Heilman E."/>
            <person name="Heiman D."/>
            <person name="Hepburn T."/>
            <person name="Howarth C."/>
            <person name="Jen D."/>
            <person name="Larson L."/>
            <person name="Lewis B."/>
            <person name="Mehta T."/>
            <person name="Park D."/>
            <person name="Pearson M."/>
            <person name="Roberts A."/>
            <person name="Saif S."/>
            <person name="Shea T."/>
            <person name="Shenoy N."/>
            <person name="Sisk P."/>
            <person name="Stolte C."/>
            <person name="Sykes S."/>
            <person name="Thomson T."/>
            <person name="Walk T."/>
            <person name="White J."/>
            <person name="Yandava C."/>
            <person name="Izard J."/>
            <person name="Baranova O.V."/>
            <person name="Blanton J.M."/>
            <person name="Tanner A.C."/>
            <person name="Dewhirst F.E."/>
            <person name="Haas B."/>
            <person name="Nusbaum C."/>
            <person name="Birren B."/>
        </authorList>
    </citation>
    <scope>NUCLEOTIDE SEQUENCE [LARGE SCALE GENOMIC DNA]</scope>
    <source>
        <strain evidence="2">1-1 BBBD Race 1</strain>
    </source>
</reference>
<feature type="compositionally biased region" description="Basic and acidic residues" evidence="1">
    <location>
        <begin position="93"/>
        <end position="108"/>
    </location>
</feature>
<dbReference type="EMBL" id="ADAS02000025">
    <property type="protein sequence ID" value="OAV95814.1"/>
    <property type="molecule type" value="Genomic_DNA"/>
</dbReference>
<reference evidence="3 4" key="3">
    <citation type="journal article" date="2017" name="G3 (Bethesda)">
        <title>Comparative analysis highlights variable genome content of wheat rusts and divergence of the mating loci.</title>
        <authorList>
            <person name="Cuomo C.A."/>
            <person name="Bakkeren G."/>
            <person name="Khalil H.B."/>
            <person name="Panwar V."/>
            <person name="Joly D."/>
            <person name="Linning R."/>
            <person name="Sakthikumar S."/>
            <person name="Song X."/>
            <person name="Adiconis X."/>
            <person name="Fan L."/>
            <person name="Goldberg J.M."/>
            <person name="Levin J.Z."/>
            <person name="Young S."/>
            <person name="Zeng Q."/>
            <person name="Anikster Y."/>
            <person name="Bruce M."/>
            <person name="Wang M."/>
            <person name="Yin C."/>
            <person name="McCallum B."/>
            <person name="Szabo L.J."/>
            <person name="Hulbert S."/>
            <person name="Chen X."/>
            <person name="Fellers J.P."/>
        </authorList>
    </citation>
    <scope>NUCLEOTIDE SEQUENCE</scope>
    <source>
        <strain evidence="4">Isolate 1-1 / race 1 (BBBD)</strain>
        <strain evidence="3">isolate 1-1 / race 1 (BBBD)</strain>
    </source>
</reference>
<feature type="region of interest" description="Disordered" evidence="1">
    <location>
        <begin position="80"/>
        <end position="127"/>
    </location>
</feature>
<protein>
    <submittedName>
        <fullName evidence="2 3">Uncharacterized protein</fullName>
    </submittedName>
</protein>
<dbReference type="OrthoDB" id="10325491at2759"/>
<reference evidence="2" key="2">
    <citation type="submission" date="2016-05" db="EMBL/GenBank/DDBJ databases">
        <title>Comparative analysis highlights variable genome content of wheat rusts and divergence of the mating loci.</title>
        <authorList>
            <person name="Cuomo C.A."/>
            <person name="Bakkeren G."/>
            <person name="Szabo L."/>
            <person name="Khalil H."/>
            <person name="Joly D."/>
            <person name="Goldberg J."/>
            <person name="Young S."/>
            <person name="Zeng Q."/>
            <person name="Fellers J."/>
        </authorList>
    </citation>
    <scope>NUCLEOTIDE SEQUENCE [LARGE SCALE GENOMIC DNA]</scope>
    <source>
        <strain evidence="2">1-1 BBBD Race 1</strain>
    </source>
</reference>
<evidence type="ECO:0000313" key="4">
    <source>
        <dbReference type="Proteomes" id="UP000005240"/>
    </source>
</evidence>
<evidence type="ECO:0000313" key="3">
    <source>
        <dbReference type="EnsemblFungi" id="PTTG_10519-t43_1-p1"/>
    </source>
</evidence>
<organism evidence="2">
    <name type="scientific">Puccinia triticina (isolate 1-1 / race 1 (BBBD))</name>
    <name type="common">Brown leaf rust fungus</name>
    <dbReference type="NCBI Taxonomy" id="630390"/>
    <lineage>
        <taxon>Eukaryota</taxon>
        <taxon>Fungi</taxon>
        <taxon>Dikarya</taxon>
        <taxon>Basidiomycota</taxon>
        <taxon>Pucciniomycotina</taxon>
        <taxon>Pucciniomycetes</taxon>
        <taxon>Pucciniales</taxon>
        <taxon>Pucciniaceae</taxon>
        <taxon>Puccinia</taxon>
    </lineage>
</organism>
<name>A0A180GTG0_PUCT1</name>
<reference evidence="3" key="4">
    <citation type="submission" date="2025-05" db="UniProtKB">
        <authorList>
            <consortium name="EnsemblFungi"/>
        </authorList>
    </citation>
    <scope>IDENTIFICATION</scope>
    <source>
        <strain evidence="3">isolate 1-1 / race 1 (BBBD)</strain>
    </source>
</reference>
<dbReference type="Proteomes" id="UP000005240">
    <property type="component" value="Unassembled WGS sequence"/>
</dbReference>
<evidence type="ECO:0000313" key="2">
    <source>
        <dbReference type="EMBL" id="OAV95814.1"/>
    </source>
</evidence>
<accession>A0A180GTG0</accession>
<dbReference type="VEuPathDB" id="FungiDB:PTTG_10519"/>
<gene>
    <name evidence="2" type="ORF">PTTG_10519</name>
</gene>
<sequence>MTGPVVFGSRSLSKTTNRLIIKTFIALLCNSAYLNLLSVILNTPSGVVASFSSGFKDFESPSLTANPSLLYEAGESNHLLPEGRGIGDPSGLTHERPLSEGPRLHDPSDNNMESGATNRNTDEKGFQGVNESSLLQRIRHKDEEVSALKKLFTKHGVALVIRYKYESASGKIPNPETIASLKTAEQEYRLERWWSGLYNFFRSIFKRGQWKKDNLYLNLKKLRTDMDAKNIEFPVGVEKAINRLSILEYKGFDFSAEEGRLIERLSKQAKSAQGTTADDSAKLFQLNEADKRLINEIGWKKVAETKVREIEGLLKVYRQAKLQNPTNNEISKIEASLETLVPIITHDDTQWHPEYTTLLQTFTKLKDDSEFPSDLELDQKTVDLIVTLGAERKRIQRYSPAIIKH</sequence>